<evidence type="ECO:0000313" key="3">
    <source>
        <dbReference type="Proteomes" id="UP000257076"/>
    </source>
</evidence>
<keyword evidence="1" id="KW-0472">Membrane</keyword>
<dbReference type="Pfam" id="PF11368">
    <property type="entry name" value="DUF3169"/>
    <property type="match status" value="1"/>
</dbReference>
<keyword evidence="1" id="KW-1133">Transmembrane helix</keyword>
<sequence length="230" mass="26189">MKTILKMLLYAVIGFAAGYLTLELLYGRNIGGTLDDVYFWLSIVMIIIIIGLLLYAFIRHRNLISLTKDKNRNMTDDEFDAYSYNSFNVITVMTSVSLILSFMSLAIQTMAAENPWLIVLTVILVFISLYMSIRSSALINIVYPDRNLPEPGEKKYNQKLLAATDEGELFVMAKALYTSGSLTSALLFFAMILMIFYSIITEESQIFSIILLGLIMIINQLKYSYEIREK</sequence>
<dbReference type="OrthoDB" id="2199273at2"/>
<dbReference type="InterPro" id="IPR021509">
    <property type="entry name" value="DUF3169"/>
</dbReference>
<feature type="transmembrane region" description="Helical" evidence="1">
    <location>
        <begin position="182"/>
        <end position="200"/>
    </location>
</feature>
<feature type="transmembrane region" description="Helical" evidence="1">
    <location>
        <begin position="79"/>
        <end position="103"/>
    </location>
</feature>
<protein>
    <submittedName>
        <fullName evidence="2">Uncharacterized protein DUF3169</fullName>
    </submittedName>
</protein>
<feature type="transmembrane region" description="Helical" evidence="1">
    <location>
        <begin position="7"/>
        <end position="26"/>
    </location>
</feature>
<dbReference type="AlphaFoldDB" id="A0A3E0AYN0"/>
<evidence type="ECO:0000313" key="2">
    <source>
        <dbReference type="EMBL" id="REG24785.1"/>
    </source>
</evidence>
<feature type="transmembrane region" description="Helical" evidence="1">
    <location>
        <begin position="206"/>
        <end position="225"/>
    </location>
</feature>
<dbReference type="Proteomes" id="UP000257076">
    <property type="component" value="Unassembled WGS sequence"/>
</dbReference>
<keyword evidence="1" id="KW-0812">Transmembrane</keyword>
<feature type="transmembrane region" description="Helical" evidence="1">
    <location>
        <begin position="38"/>
        <end position="58"/>
    </location>
</feature>
<comment type="caution">
    <text evidence="2">The sequence shown here is derived from an EMBL/GenBank/DDBJ whole genome shotgun (WGS) entry which is preliminary data.</text>
</comment>
<feature type="transmembrane region" description="Helical" evidence="1">
    <location>
        <begin position="115"/>
        <end position="133"/>
    </location>
</feature>
<evidence type="ECO:0000256" key="1">
    <source>
        <dbReference type="SAM" id="Phobius"/>
    </source>
</evidence>
<dbReference type="RefSeq" id="WP_115884917.1">
    <property type="nucleotide sequence ID" value="NZ_CBCSHX010000002.1"/>
</dbReference>
<dbReference type="EMBL" id="QUMW01000010">
    <property type="protein sequence ID" value="REG24785.1"/>
    <property type="molecule type" value="Genomic_DNA"/>
</dbReference>
<accession>A0A3E0AYN0</accession>
<gene>
    <name evidence="2" type="ORF">DFR63_1093</name>
</gene>
<name>A0A3E0AYN0_9STAP</name>
<organism evidence="2 3">
    <name type="scientific">Jeotgalicoccus halotolerans</name>
    <dbReference type="NCBI Taxonomy" id="157227"/>
    <lineage>
        <taxon>Bacteria</taxon>
        <taxon>Bacillati</taxon>
        <taxon>Bacillota</taxon>
        <taxon>Bacilli</taxon>
        <taxon>Bacillales</taxon>
        <taxon>Staphylococcaceae</taxon>
        <taxon>Jeotgalicoccus</taxon>
    </lineage>
</organism>
<reference evidence="2 3" key="1">
    <citation type="submission" date="2018-08" db="EMBL/GenBank/DDBJ databases">
        <title>Genomic Encyclopedia of Type Strains, Phase IV (KMG-IV): sequencing the most valuable type-strain genomes for metagenomic binning, comparative biology and taxonomic classification.</title>
        <authorList>
            <person name="Goeker M."/>
        </authorList>
    </citation>
    <scope>NUCLEOTIDE SEQUENCE [LARGE SCALE GENOMIC DNA]</scope>
    <source>
        <strain evidence="2 3">DSM 17274</strain>
    </source>
</reference>
<keyword evidence="3" id="KW-1185">Reference proteome</keyword>
<proteinExistence type="predicted"/>